<evidence type="ECO:0000259" key="2">
    <source>
        <dbReference type="PROSITE" id="PS50022"/>
    </source>
</evidence>
<dbReference type="Proteomes" id="UP000078486">
    <property type="component" value="Unassembled WGS sequence"/>
</dbReference>
<name>A0A178II81_9BACT</name>
<evidence type="ECO:0000256" key="1">
    <source>
        <dbReference type="SAM" id="SignalP"/>
    </source>
</evidence>
<feature type="chain" id="PRO_5008088889" description="F5/8 type C domain-containing protein" evidence="1">
    <location>
        <begin position="18"/>
        <end position="220"/>
    </location>
</feature>
<feature type="domain" description="F5/8 type C" evidence="2">
    <location>
        <begin position="58"/>
        <end position="220"/>
    </location>
</feature>
<dbReference type="PROSITE" id="PS50022">
    <property type="entry name" value="FA58C_3"/>
    <property type="match status" value="1"/>
</dbReference>
<dbReference type="InterPro" id="IPR008979">
    <property type="entry name" value="Galactose-bd-like_sf"/>
</dbReference>
<comment type="caution">
    <text evidence="3">The sequence shown here is derived from an EMBL/GenBank/DDBJ whole genome shotgun (WGS) entry which is preliminary data.</text>
</comment>
<feature type="signal peptide" evidence="1">
    <location>
        <begin position="1"/>
        <end position="17"/>
    </location>
</feature>
<keyword evidence="1" id="KW-0732">Signal</keyword>
<accession>A0A178II81</accession>
<proteinExistence type="predicted"/>
<dbReference type="Pfam" id="PF00754">
    <property type="entry name" value="F5_F8_type_C"/>
    <property type="match status" value="1"/>
</dbReference>
<dbReference type="SUPFAM" id="SSF49785">
    <property type="entry name" value="Galactose-binding domain-like"/>
    <property type="match status" value="1"/>
</dbReference>
<dbReference type="STRING" id="1184151.AW736_13955"/>
<keyword evidence="4" id="KW-1185">Reference proteome</keyword>
<evidence type="ECO:0000313" key="4">
    <source>
        <dbReference type="Proteomes" id="UP000078486"/>
    </source>
</evidence>
<dbReference type="PROSITE" id="PS51257">
    <property type="entry name" value="PROKAR_LIPOPROTEIN"/>
    <property type="match status" value="1"/>
</dbReference>
<protein>
    <recommendedName>
        <fullName evidence="2">F5/8 type C domain-containing protein</fullName>
    </recommendedName>
</protein>
<evidence type="ECO:0000313" key="3">
    <source>
        <dbReference type="EMBL" id="OAM89351.1"/>
    </source>
</evidence>
<gene>
    <name evidence="3" type="ORF">AW736_13955</name>
</gene>
<organism evidence="3 4">
    <name type="scientific">Termitidicoccus mucosus</name>
    <dbReference type="NCBI Taxonomy" id="1184151"/>
    <lineage>
        <taxon>Bacteria</taxon>
        <taxon>Pseudomonadati</taxon>
        <taxon>Verrucomicrobiota</taxon>
        <taxon>Opitutia</taxon>
        <taxon>Opitutales</taxon>
        <taxon>Opitutaceae</taxon>
        <taxon>Termitidicoccus</taxon>
    </lineage>
</organism>
<dbReference type="OrthoDB" id="8660908at2"/>
<dbReference type="Gene3D" id="2.60.120.260">
    <property type="entry name" value="Galactose-binding domain-like"/>
    <property type="match status" value="1"/>
</dbReference>
<sequence>MKRILLIASLLAALACAADVFLGTQRINTDSGITLGPQGIAKRYLGTQLIFEAADEEEVLLTPAMTSNTAPSPFVITVSSVWDANPVNQAFRCFDQAFNASGWAGGGGGNLYNSSGVGNQWIQVNLGSTKTFTRIVLYSRNSGFNQLARNIIVQVSSDASDWTDVYTSADGDIANATAAQQVTLDKSITPTACQYIRITVTQIWGASTNADLGEIELYGH</sequence>
<dbReference type="InterPro" id="IPR000421">
    <property type="entry name" value="FA58C"/>
</dbReference>
<dbReference type="EMBL" id="LRRQ01000099">
    <property type="protein sequence ID" value="OAM89351.1"/>
    <property type="molecule type" value="Genomic_DNA"/>
</dbReference>
<dbReference type="AlphaFoldDB" id="A0A178II81"/>
<dbReference type="RefSeq" id="WP_068770800.1">
    <property type="nucleotide sequence ID" value="NZ_CP109796.1"/>
</dbReference>
<reference evidence="3 4" key="1">
    <citation type="submission" date="2016-01" db="EMBL/GenBank/DDBJ databases">
        <title>High potential of lignocellulose degradation of a new Verrucomicrobia species.</title>
        <authorList>
            <person name="Wang Y."/>
            <person name="Shi Y."/>
            <person name="Qiu Z."/>
            <person name="Liu S."/>
            <person name="Yang H."/>
        </authorList>
    </citation>
    <scope>NUCLEOTIDE SEQUENCE [LARGE SCALE GENOMIC DNA]</scope>
    <source>
        <strain evidence="3 4">TSB47</strain>
    </source>
</reference>